<feature type="domain" description="Zorya protein ZorC EH" evidence="2">
    <location>
        <begin position="34"/>
        <end position="457"/>
    </location>
</feature>
<evidence type="ECO:0000259" key="2">
    <source>
        <dbReference type="Pfam" id="PF15611"/>
    </source>
</evidence>
<feature type="compositionally biased region" description="Polar residues" evidence="1">
    <location>
        <begin position="495"/>
        <end position="508"/>
    </location>
</feature>
<dbReference type="STRING" id="1458426.SMCB_2214"/>
<evidence type="ECO:0000313" key="3">
    <source>
        <dbReference type="EMBL" id="BAO84442.1"/>
    </source>
</evidence>
<reference evidence="3 4" key="1">
    <citation type="journal article" date="2014" name="Nat. Commun.">
        <title>Physiological and genomic features of highly alkaliphilic hydrogen-utilizing Betaproteobacteria from a continental serpentinizing site.</title>
        <authorList>
            <person name="Suzuki S."/>
            <person name="Kuenen J.G."/>
            <person name="Schipper K."/>
            <person name="van der Velde S."/>
            <person name="Ishii S."/>
            <person name="Wu A."/>
            <person name="Sorokin D.Y."/>
            <person name="Tenney A."/>
            <person name="Meng X.Y."/>
            <person name="Morrill P.L."/>
            <person name="Kamagata Y."/>
            <person name="Muyzer G."/>
            <person name="Nealson K.H."/>
        </authorList>
    </citation>
    <scope>NUCLEOTIDE SEQUENCE [LARGE SCALE GENOMIC DNA]</scope>
    <source>
        <strain evidence="3 4">B1</strain>
    </source>
</reference>
<sequence>MDPLALLSDLLRQTSNQSSVPMRQCTEIDGVLAELEKRVRSGSSSYEPNDLQVEAVKNFWDARGFESLRQARLVSFGLAVRPWNDRRCLIEEPERFGAALTGLRNWESSPRQFRRCYQGLVRSYFDYDGLGRDVPATGHRNWRQLQAYLCDKAKLIRDAAINPDWVECALENKGLFSPTPCASYAQDLLDGREDKVRQVRELLGINDASWFTRELVLAHIKRACELEDTAFTNMVGRLLALLGRNEVLRDRGLRVILERYAEVAQMPQHSGLKDYSVNAWGNPWLPSNEHRWGGVTDDARQMVGDWLKLEFIELFFTKLVQDGRSDTRRVKFWAKYVPLIENIHFALGTHAKYSHEPDFVALRAKLKGLTVSLQDNKPFNNAFVMTMGDLVAVEFSGESNAFYGYSFKRSLPFDLSKPVRSAPVNGRNSLKNDARVLYLTHQDSVRGYSGWEDRFKKELQDKFGLVPSRQSAPLVVLSPASTGSHTPLAQPAVPPQQSTSPAADTTRQNISPQSFGVLRPSAAPVQSQVAPRTPTAPEQKTLPIPASEVYNEVNLRKLAWRFSASIVDRREKGGSLWLVMANAPEARRILKAWGFQYSEGKGWWKKDLE</sequence>
<proteinExistence type="predicted"/>
<keyword evidence="4" id="KW-1185">Reference proteome</keyword>
<accession>A0A060NRR1</accession>
<dbReference type="InterPro" id="IPR028943">
    <property type="entry name" value="ZorC_EH_Signature_dom"/>
</dbReference>
<evidence type="ECO:0000313" key="4">
    <source>
        <dbReference type="Proteomes" id="UP000066014"/>
    </source>
</evidence>
<feature type="region of interest" description="Disordered" evidence="1">
    <location>
        <begin position="520"/>
        <end position="543"/>
    </location>
</feature>
<evidence type="ECO:0000256" key="1">
    <source>
        <dbReference type="SAM" id="MobiDB-lite"/>
    </source>
</evidence>
<dbReference type="AlphaFoldDB" id="A0A060NRR1"/>
<dbReference type="Pfam" id="PF15611">
    <property type="entry name" value="EH_Signature"/>
    <property type="match status" value="1"/>
</dbReference>
<organism evidence="3 4">
    <name type="scientific">Serpentinimonas maccroryi</name>
    <dbReference type="NCBI Taxonomy" id="1458426"/>
    <lineage>
        <taxon>Bacteria</taxon>
        <taxon>Pseudomonadati</taxon>
        <taxon>Pseudomonadota</taxon>
        <taxon>Betaproteobacteria</taxon>
        <taxon>Burkholderiales</taxon>
        <taxon>Comamonadaceae</taxon>
        <taxon>Serpentinimonas</taxon>
    </lineage>
</organism>
<dbReference type="EMBL" id="AP014569">
    <property type="protein sequence ID" value="BAO84442.1"/>
    <property type="molecule type" value="Genomic_DNA"/>
</dbReference>
<dbReference type="OrthoDB" id="9046380at2"/>
<dbReference type="Proteomes" id="UP000066014">
    <property type="component" value="Chromosome"/>
</dbReference>
<dbReference type="RefSeq" id="WP_082027371.1">
    <property type="nucleotide sequence ID" value="NZ_AP014569.1"/>
</dbReference>
<dbReference type="HOGENOM" id="CLU_036299_0_0_4"/>
<dbReference type="KEGG" id="cbab:SMCB_2214"/>
<feature type="region of interest" description="Disordered" evidence="1">
    <location>
        <begin position="478"/>
        <end position="508"/>
    </location>
</feature>
<gene>
    <name evidence="3" type="ORF">SMCB_2214</name>
</gene>
<name>A0A060NRR1_9BURK</name>
<protein>
    <recommendedName>
        <fullName evidence="2">Zorya protein ZorC EH domain-containing protein</fullName>
    </recommendedName>
</protein>